<dbReference type="Gramene" id="EOY21521">
    <property type="protein sequence ID" value="EOY21521"/>
    <property type="gene ID" value="TCM_013210"/>
</dbReference>
<accession>A0A061FW88</accession>
<proteinExistence type="predicted"/>
<organism evidence="1 2">
    <name type="scientific">Theobroma cacao</name>
    <name type="common">Cacao</name>
    <name type="synonym">Cocoa</name>
    <dbReference type="NCBI Taxonomy" id="3641"/>
    <lineage>
        <taxon>Eukaryota</taxon>
        <taxon>Viridiplantae</taxon>
        <taxon>Streptophyta</taxon>
        <taxon>Embryophyta</taxon>
        <taxon>Tracheophyta</taxon>
        <taxon>Spermatophyta</taxon>
        <taxon>Magnoliopsida</taxon>
        <taxon>eudicotyledons</taxon>
        <taxon>Gunneridae</taxon>
        <taxon>Pentapetalae</taxon>
        <taxon>rosids</taxon>
        <taxon>malvids</taxon>
        <taxon>Malvales</taxon>
        <taxon>Malvaceae</taxon>
        <taxon>Byttnerioideae</taxon>
        <taxon>Theobroma</taxon>
    </lineage>
</organism>
<evidence type="ECO:0000313" key="2">
    <source>
        <dbReference type="Proteomes" id="UP000026915"/>
    </source>
</evidence>
<dbReference type="InParanoid" id="A0A061FW88"/>
<sequence length="87" mass="9626">MVLSKLWLVKVYGWQVCRGSVLDEVTSDRRLELARYAPESIAMKHPTIATSDTQLQLLNSLMSANIVETTMAYVGSGGARLPDAITW</sequence>
<protein>
    <submittedName>
        <fullName evidence="1">Uncharacterized protein</fullName>
    </submittedName>
</protein>
<reference evidence="1 2" key="1">
    <citation type="journal article" date="2013" name="Genome Biol.">
        <title>The genome sequence of the most widely cultivated cacao type and its use to identify candidate genes regulating pod color.</title>
        <authorList>
            <person name="Motamayor J.C."/>
            <person name="Mockaitis K."/>
            <person name="Schmutz J."/>
            <person name="Haiminen N."/>
            <person name="Iii D.L."/>
            <person name="Cornejo O."/>
            <person name="Findley S.D."/>
            <person name="Zheng P."/>
            <person name="Utro F."/>
            <person name="Royaert S."/>
            <person name="Saski C."/>
            <person name="Jenkins J."/>
            <person name="Podicheti R."/>
            <person name="Zhao M."/>
            <person name="Scheffler B.E."/>
            <person name="Stack J.C."/>
            <person name="Feltus F.A."/>
            <person name="Mustiga G.M."/>
            <person name="Amores F."/>
            <person name="Phillips W."/>
            <person name="Marelli J.P."/>
            <person name="May G.D."/>
            <person name="Shapiro H."/>
            <person name="Ma J."/>
            <person name="Bustamante C.D."/>
            <person name="Schnell R.J."/>
            <person name="Main D."/>
            <person name="Gilbert D."/>
            <person name="Parida L."/>
            <person name="Kuhn D.N."/>
        </authorList>
    </citation>
    <scope>NUCLEOTIDE SEQUENCE [LARGE SCALE GENOMIC DNA]</scope>
    <source>
        <strain evidence="2">cv. Matina 1-6</strain>
    </source>
</reference>
<dbReference type="EMBL" id="CM001881">
    <property type="protein sequence ID" value="EOY21521.1"/>
    <property type="molecule type" value="Genomic_DNA"/>
</dbReference>
<dbReference type="AlphaFoldDB" id="A0A061FW88"/>
<keyword evidence="2" id="KW-1185">Reference proteome</keyword>
<dbReference type="Proteomes" id="UP000026915">
    <property type="component" value="Chromosome 3"/>
</dbReference>
<gene>
    <name evidence="1" type="ORF">TCM_013210</name>
</gene>
<name>A0A061FW88_THECC</name>
<evidence type="ECO:0000313" key="1">
    <source>
        <dbReference type="EMBL" id="EOY21521.1"/>
    </source>
</evidence>
<dbReference type="HOGENOM" id="CLU_2487912_0_0_1"/>